<protein>
    <recommendedName>
        <fullName evidence="1">Peptidase C14 caspase domain-containing protein</fullName>
    </recommendedName>
</protein>
<dbReference type="GO" id="GO:0005737">
    <property type="term" value="C:cytoplasm"/>
    <property type="evidence" value="ECO:0007669"/>
    <property type="project" value="TreeGrafter"/>
</dbReference>
<dbReference type="InterPro" id="IPR011600">
    <property type="entry name" value="Pept_C14_caspase"/>
</dbReference>
<dbReference type="EMBL" id="LAZR01057065">
    <property type="protein sequence ID" value="KKK72823.1"/>
    <property type="molecule type" value="Genomic_DNA"/>
</dbReference>
<organism evidence="2">
    <name type="scientific">marine sediment metagenome</name>
    <dbReference type="NCBI Taxonomy" id="412755"/>
    <lineage>
        <taxon>unclassified sequences</taxon>
        <taxon>metagenomes</taxon>
        <taxon>ecological metagenomes</taxon>
    </lineage>
</organism>
<comment type="caution">
    <text evidence="2">The sequence shown here is derived from an EMBL/GenBank/DDBJ whole genome shotgun (WGS) entry which is preliminary data.</text>
</comment>
<dbReference type="Pfam" id="PF13432">
    <property type="entry name" value="TPR_16"/>
    <property type="match status" value="1"/>
</dbReference>
<dbReference type="SMART" id="SM00028">
    <property type="entry name" value="TPR"/>
    <property type="match status" value="2"/>
</dbReference>
<dbReference type="InterPro" id="IPR050452">
    <property type="entry name" value="Metacaspase"/>
</dbReference>
<sequence length="362" mass="40011">PDSLNMRYNLALAQYNAGNKSQAQQEFLEIVNLNPQDAGALNALAVIYLEQNDATKALEFARSAIELDPGNPHVTDTYAKAEIMAIAMNPSVHNPPKTLAWNPDAIAVVIGNRDYENKDIPSVDFAINDSATVKKYLVNVLGFKPGNIIYVENASKAKFESIFGNRDSHKARLYSYLKKGKSDIFVFYSGHGAPDIDSRRGYFVPSDAEANIIAITGYSLDTFLDNITKISEEMESPNVTVVIDACFSGATEGGLIMKNASPITIEINNPILKSENIVLMTAASGSELSSWYPEQEHGLFTYFFLKALRDRANQGDLNITAGEIFASIEDKTEGLPYLARRLYQRIQTPQIQGNKEIRLIKQ</sequence>
<gene>
    <name evidence="2" type="ORF">LCGC14_2900020</name>
</gene>
<dbReference type="GO" id="GO:0006508">
    <property type="term" value="P:proteolysis"/>
    <property type="evidence" value="ECO:0007669"/>
    <property type="project" value="InterPro"/>
</dbReference>
<dbReference type="SUPFAM" id="SSF52129">
    <property type="entry name" value="Caspase-like"/>
    <property type="match status" value="1"/>
</dbReference>
<dbReference type="PANTHER" id="PTHR48104">
    <property type="entry name" value="METACASPASE-4"/>
    <property type="match status" value="1"/>
</dbReference>
<dbReference type="PROSITE" id="PS50005">
    <property type="entry name" value="TPR"/>
    <property type="match status" value="2"/>
</dbReference>
<dbReference type="InterPro" id="IPR029030">
    <property type="entry name" value="Caspase-like_dom_sf"/>
</dbReference>
<dbReference type="GO" id="GO:0004197">
    <property type="term" value="F:cysteine-type endopeptidase activity"/>
    <property type="evidence" value="ECO:0007669"/>
    <property type="project" value="InterPro"/>
</dbReference>
<proteinExistence type="predicted"/>
<feature type="domain" description="Peptidase C14 caspase" evidence="1">
    <location>
        <begin position="106"/>
        <end position="352"/>
    </location>
</feature>
<evidence type="ECO:0000313" key="2">
    <source>
        <dbReference type="EMBL" id="KKK72823.1"/>
    </source>
</evidence>
<dbReference type="Pfam" id="PF00656">
    <property type="entry name" value="Peptidase_C14"/>
    <property type="match status" value="1"/>
</dbReference>
<name>A0A0F8XV21_9ZZZZ</name>
<dbReference type="InterPro" id="IPR019734">
    <property type="entry name" value="TPR_rpt"/>
</dbReference>
<dbReference type="Gene3D" id="3.40.50.1460">
    <property type="match status" value="1"/>
</dbReference>
<dbReference type="Gene3D" id="1.25.40.10">
    <property type="entry name" value="Tetratricopeptide repeat domain"/>
    <property type="match status" value="1"/>
</dbReference>
<feature type="non-terminal residue" evidence="2">
    <location>
        <position position="1"/>
    </location>
</feature>
<dbReference type="PANTHER" id="PTHR48104:SF30">
    <property type="entry name" value="METACASPASE-1"/>
    <property type="match status" value="1"/>
</dbReference>
<dbReference type="InterPro" id="IPR011990">
    <property type="entry name" value="TPR-like_helical_dom_sf"/>
</dbReference>
<accession>A0A0F8XV21</accession>
<reference evidence="2" key="1">
    <citation type="journal article" date="2015" name="Nature">
        <title>Complex archaea that bridge the gap between prokaryotes and eukaryotes.</title>
        <authorList>
            <person name="Spang A."/>
            <person name="Saw J.H."/>
            <person name="Jorgensen S.L."/>
            <person name="Zaremba-Niedzwiedzka K."/>
            <person name="Martijn J."/>
            <person name="Lind A.E."/>
            <person name="van Eijk R."/>
            <person name="Schleper C."/>
            <person name="Guy L."/>
            <person name="Ettema T.J."/>
        </authorList>
    </citation>
    <scope>NUCLEOTIDE SEQUENCE</scope>
</reference>
<evidence type="ECO:0000259" key="1">
    <source>
        <dbReference type="Pfam" id="PF00656"/>
    </source>
</evidence>
<dbReference type="AlphaFoldDB" id="A0A0F8XV21"/>
<dbReference type="SUPFAM" id="SSF48452">
    <property type="entry name" value="TPR-like"/>
    <property type="match status" value="1"/>
</dbReference>